<comment type="caution">
    <text evidence="10">Lacks conserved residue(s) required for the propagation of feature annotation.</text>
</comment>
<dbReference type="PANTHER" id="PTHR21015">
    <property type="entry name" value="UDP-N-ACETYLGLUCOSAMINE--N-ACETYLMURAMYL-(PENTAPEPTIDE) PYROPHOSPHORYL-UNDECAPRENOL N-ACETYLGLUCOSAMINE TRANSFERASE 1"/>
    <property type="match status" value="1"/>
</dbReference>
<feature type="binding site" evidence="10">
    <location>
        <position position="289"/>
    </location>
    <ligand>
        <name>UDP-N-acetyl-alpha-D-glucosamine</name>
        <dbReference type="ChEBI" id="CHEBI:57705"/>
    </ligand>
</feature>
<organism evidence="13 14">
    <name type="scientific">Paenibacillus chibensis</name>
    <dbReference type="NCBI Taxonomy" id="59846"/>
    <lineage>
        <taxon>Bacteria</taxon>
        <taxon>Bacillati</taxon>
        <taxon>Bacillota</taxon>
        <taxon>Bacilli</taxon>
        <taxon>Bacillales</taxon>
        <taxon>Paenibacillaceae</taxon>
        <taxon>Paenibacillus</taxon>
    </lineage>
</organism>
<evidence type="ECO:0000256" key="2">
    <source>
        <dbReference type="ARBA" id="ARBA00022618"/>
    </source>
</evidence>
<keyword evidence="1 10" id="KW-1003">Cell membrane</keyword>
<keyword evidence="2 10" id="KW-0132">Cell division</keyword>
<feature type="binding site" evidence="10">
    <location>
        <position position="195"/>
    </location>
    <ligand>
        <name>UDP-N-acetyl-alpha-D-glucosamine</name>
        <dbReference type="ChEBI" id="CHEBI:57705"/>
    </ligand>
</feature>
<dbReference type="InterPro" id="IPR004276">
    <property type="entry name" value="GlycoTrans_28_N"/>
</dbReference>
<feature type="domain" description="Glycosyl transferase family 28 C-terminal" evidence="12">
    <location>
        <begin position="188"/>
        <end position="335"/>
    </location>
</feature>
<feature type="binding site" evidence="10">
    <location>
        <begin position="11"/>
        <end position="13"/>
    </location>
    <ligand>
        <name>UDP-N-acetyl-alpha-D-glucosamine</name>
        <dbReference type="ChEBI" id="CHEBI:57705"/>
    </ligand>
</feature>
<evidence type="ECO:0000256" key="5">
    <source>
        <dbReference type="ARBA" id="ARBA00022960"/>
    </source>
</evidence>
<keyword evidence="3 10" id="KW-0328">Glycosyltransferase</keyword>
<evidence type="ECO:0000259" key="12">
    <source>
        <dbReference type="Pfam" id="PF04101"/>
    </source>
</evidence>
<dbReference type="CDD" id="cd03785">
    <property type="entry name" value="GT28_MurG"/>
    <property type="match status" value="1"/>
</dbReference>
<dbReference type="Pfam" id="PF04101">
    <property type="entry name" value="Glyco_tran_28_C"/>
    <property type="match status" value="1"/>
</dbReference>
<accession>A0ABU6PT21</accession>
<comment type="pathway">
    <text evidence="10">Cell wall biogenesis; peptidoglycan biosynthesis.</text>
</comment>
<evidence type="ECO:0000256" key="9">
    <source>
        <dbReference type="ARBA" id="ARBA00023316"/>
    </source>
</evidence>
<dbReference type="InterPro" id="IPR007235">
    <property type="entry name" value="Glyco_trans_28_C"/>
</dbReference>
<dbReference type="EMBL" id="JARTLD010000017">
    <property type="protein sequence ID" value="MED5017165.1"/>
    <property type="molecule type" value="Genomic_DNA"/>
</dbReference>
<gene>
    <name evidence="10" type="primary">murG</name>
    <name evidence="13" type="ORF">P9847_07555</name>
</gene>
<evidence type="ECO:0000256" key="10">
    <source>
        <dbReference type="HAMAP-Rule" id="MF_00033"/>
    </source>
</evidence>
<reference evidence="13 14" key="1">
    <citation type="submission" date="2023-03" db="EMBL/GenBank/DDBJ databases">
        <title>Bacillus Genome Sequencing.</title>
        <authorList>
            <person name="Dunlap C."/>
        </authorList>
    </citation>
    <scope>NUCLEOTIDE SEQUENCE [LARGE SCALE GENOMIC DNA]</scope>
    <source>
        <strain evidence="13 14">NRS-52</strain>
    </source>
</reference>
<evidence type="ECO:0000256" key="3">
    <source>
        <dbReference type="ARBA" id="ARBA00022676"/>
    </source>
</evidence>
<evidence type="ECO:0000313" key="13">
    <source>
        <dbReference type="EMBL" id="MED5017165.1"/>
    </source>
</evidence>
<dbReference type="PANTHER" id="PTHR21015:SF27">
    <property type="entry name" value="UDP-N-ACETYLGLUCOSAMINE--N-ACETYLMURAMYL-(PENTAPEPTIDE) PYROPHOSPHORYL-UNDECAPRENOL N-ACETYLGLUCOSAMINE TRANSFERASE"/>
    <property type="match status" value="1"/>
</dbReference>
<keyword evidence="14" id="KW-1185">Reference proteome</keyword>
<evidence type="ECO:0000313" key="14">
    <source>
        <dbReference type="Proteomes" id="UP001343257"/>
    </source>
</evidence>
<keyword evidence="9 10" id="KW-0961">Cell wall biogenesis/degradation</keyword>
<evidence type="ECO:0000256" key="8">
    <source>
        <dbReference type="ARBA" id="ARBA00023306"/>
    </source>
</evidence>
<evidence type="ECO:0000256" key="7">
    <source>
        <dbReference type="ARBA" id="ARBA00023136"/>
    </source>
</evidence>
<evidence type="ECO:0000259" key="11">
    <source>
        <dbReference type="Pfam" id="PF03033"/>
    </source>
</evidence>
<dbReference type="Proteomes" id="UP001343257">
    <property type="component" value="Unassembled WGS sequence"/>
</dbReference>
<keyword evidence="5 10" id="KW-0133">Cell shape</keyword>
<keyword evidence="6 10" id="KW-0573">Peptidoglycan synthesis</keyword>
<keyword evidence="8 10" id="KW-0131">Cell cycle</keyword>
<evidence type="ECO:0000256" key="4">
    <source>
        <dbReference type="ARBA" id="ARBA00022679"/>
    </source>
</evidence>
<name>A0ABU6PT21_9BACL</name>
<evidence type="ECO:0000256" key="1">
    <source>
        <dbReference type="ARBA" id="ARBA00022475"/>
    </source>
</evidence>
<comment type="subcellular location">
    <subcellularLocation>
        <location evidence="10">Cell membrane</location>
        <topology evidence="10">Peripheral membrane protein</topology>
        <orientation evidence="10">Cytoplasmic side</orientation>
    </subcellularLocation>
</comment>
<dbReference type="HAMAP" id="MF_00033">
    <property type="entry name" value="MurG"/>
    <property type="match status" value="1"/>
</dbReference>
<dbReference type="InterPro" id="IPR006009">
    <property type="entry name" value="GlcNAc_MurG"/>
</dbReference>
<dbReference type="RefSeq" id="WP_328276670.1">
    <property type="nucleotide sequence ID" value="NZ_JARTLD010000017.1"/>
</dbReference>
<evidence type="ECO:0000256" key="6">
    <source>
        <dbReference type="ARBA" id="ARBA00022984"/>
    </source>
</evidence>
<dbReference type="NCBIfam" id="NF009102">
    <property type="entry name" value="PRK12446.1"/>
    <property type="match status" value="1"/>
</dbReference>
<dbReference type="Pfam" id="PF03033">
    <property type="entry name" value="Glyco_transf_28"/>
    <property type="match status" value="1"/>
</dbReference>
<protein>
    <recommendedName>
        <fullName evidence="10">UDP-N-acetylglucosamine--N-acetylmuramyl-(pentapeptide) pyrophosphoryl-undecaprenol N-acetylglucosamine transferase</fullName>
        <ecNumber evidence="10">2.4.1.227</ecNumber>
    </recommendedName>
    <alternativeName>
        <fullName evidence="10">Undecaprenyl-PP-MurNAc-pentapeptide-UDPGlcNAc GlcNAc transferase</fullName>
    </alternativeName>
</protein>
<dbReference type="EC" id="2.4.1.227" evidence="10"/>
<comment type="catalytic activity">
    <reaction evidence="10">
        <text>di-trans,octa-cis-undecaprenyl diphospho-N-acetyl-alpha-D-muramoyl-L-alanyl-D-glutamyl-meso-2,6-diaminopimeloyl-D-alanyl-D-alanine + UDP-N-acetyl-alpha-D-glucosamine = di-trans,octa-cis-undecaprenyl diphospho-[N-acetyl-alpha-D-glucosaminyl-(1-&gt;4)]-N-acetyl-alpha-D-muramoyl-L-alanyl-D-glutamyl-meso-2,6-diaminopimeloyl-D-alanyl-D-alanine + UDP + H(+)</text>
        <dbReference type="Rhea" id="RHEA:31227"/>
        <dbReference type="ChEBI" id="CHEBI:15378"/>
        <dbReference type="ChEBI" id="CHEBI:57705"/>
        <dbReference type="ChEBI" id="CHEBI:58223"/>
        <dbReference type="ChEBI" id="CHEBI:61387"/>
        <dbReference type="ChEBI" id="CHEBI:61388"/>
        <dbReference type="EC" id="2.4.1.227"/>
    </reaction>
</comment>
<dbReference type="SUPFAM" id="SSF53756">
    <property type="entry name" value="UDP-Glycosyltransferase/glycogen phosphorylase"/>
    <property type="match status" value="1"/>
</dbReference>
<comment type="caution">
    <text evidence="13">The sequence shown here is derived from an EMBL/GenBank/DDBJ whole genome shotgun (WGS) entry which is preliminary data.</text>
</comment>
<comment type="similarity">
    <text evidence="10">Belongs to the glycosyltransferase 28 family. MurG subfamily.</text>
</comment>
<comment type="function">
    <text evidence="10">Cell wall formation. Catalyzes the transfer of a GlcNAc subunit on undecaprenyl-pyrophosphoryl-MurNAc-pentapeptide (lipid intermediate I) to form undecaprenyl-pyrophosphoryl-MurNAc-(pentapeptide)GlcNAc (lipid intermediate II).</text>
</comment>
<keyword evidence="7 10" id="KW-0472">Membrane</keyword>
<dbReference type="Gene3D" id="3.40.50.2000">
    <property type="entry name" value="Glycogen Phosphorylase B"/>
    <property type="match status" value="2"/>
</dbReference>
<keyword evidence="4 10" id="KW-0808">Transferase</keyword>
<feature type="domain" description="Glycosyltransferase family 28 N-terminal" evidence="11">
    <location>
        <begin position="4"/>
        <end position="141"/>
    </location>
</feature>
<sequence>MKKVLFTGGGSAGHVTVNLALMPLFLDEGWSVDYIGSAQGIERELVGSLDAVKYFPISTGKLRRYFDIQNVKDPFKIAKGVYQAYRLIRTRKPQVVFSKGGFVSVPVVIGAWLNKVPVIIHESDITPGLANRISIPMAAAVCTTFPETGGQIGKDKTHYVGAVIRQELQQGDADRGRKFCGFHASKPVLLIMGGSLGARKINEAVRAALPVLSKTFQVVHLCGKGQLDPDLSVPGYKQYEYINEELPDVLAMADMVISRAGSNSIFEFLSLQKPMLLIPLTKQQSRGDQILNARSFETAGYCRVLAEEELNDASLVQEVTGVYDKREEFIAHMLDNKHSDALSAVFRLIKEKARPSSNPAWK</sequence>
<feature type="binding site" evidence="10">
    <location>
        <position position="165"/>
    </location>
    <ligand>
        <name>UDP-N-acetyl-alpha-D-glucosamine</name>
        <dbReference type="ChEBI" id="CHEBI:57705"/>
    </ligand>
</feature>
<proteinExistence type="inferred from homology"/>